<evidence type="ECO:0000256" key="1">
    <source>
        <dbReference type="ARBA" id="ARBA00004651"/>
    </source>
</evidence>
<dbReference type="PANTHER" id="PTHR30561">
    <property type="entry name" value="SMR FAMILY PROTON-DEPENDENT DRUG EFFLUX TRANSPORTER SUGE"/>
    <property type="match status" value="1"/>
</dbReference>
<evidence type="ECO:0000313" key="9">
    <source>
        <dbReference type="Proteomes" id="UP000509414"/>
    </source>
</evidence>
<comment type="similarity">
    <text evidence="6">Belongs to the drug/metabolite transporter (DMT) superfamily. Small multidrug resistance (SMR) (TC 2.A.7.1) family.</text>
</comment>
<feature type="transmembrane region" description="Helical" evidence="7">
    <location>
        <begin position="9"/>
        <end position="27"/>
    </location>
</feature>
<organism evidence="8 9">
    <name type="scientific">Candidatus Campylobacter infans</name>
    <dbReference type="NCBI Taxonomy" id="2561898"/>
    <lineage>
        <taxon>Bacteria</taxon>
        <taxon>Pseudomonadati</taxon>
        <taxon>Campylobacterota</taxon>
        <taxon>Epsilonproteobacteria</taxon>
        <taxon>Campylobacterales</taxon>
        <taxon>Campylobacteraceae</taxon>
        <taxon>Campylobacter</taxon>
    </lineage>
</organism>
<feature type="transmembrane region" description="Helical" evidence="7">
    <location>
        <begin position="33"/>
        <end position="54"/>
    </location>
</feature>
<dbReference type="PANTHER" id="PTHR30561:SF7">
    <property type="entry name" value="GUANIDINIUM EFFLUX SYSTEM SUBUNIT GDNC-RELATED"/>
    <property type="match status" value="1"/>
</dbReference>
<dbReference type="EMBL" id="CP049075">
    <property type="protein sequence ID" value="QLI04981.1"/>
    <property type="molecule type" value="Genomic_DNA"/>
</dbReference>
<dbReference type="InterPro" id="IPR045324">
    <property type="entry name" value="Small_multidrug_res"/>
</dbReference>
<feature type="transmembrane region" description="Helical" evidence="7">
    <location>
        <begin position="89"/>
        <end position="107"/>
    </location>
</feature>
<dbReference type="Proteomes" id="UP000509414">
    <property type="component" value="Chromosome"/>
</dbReference>
<dbReference type="InterPro" id="IPR037185">
    <property type="entry name" value="EmrE-like"/>
</dbReference>
<sequence length="112" mass="12322">MVLSKENKGFLIVFIASLLDLTWLYGLKYAQSTLTYALTIGAICANFIVLTKAFKYLPTSVAYVVFVGFATLLVVLLDLALLYKDGQDLAFARVFFIFTLLIGVIGIKGAQK</sequence>
<dbReference type="RefSeq" id="WP_179975594.1">
    <property type="nucleotide sequence ID" value="NZ_CP049075.1"/>
</dbReference>
<dbReference type="KEGG" id="cinf:CINF_0452"/>
<dbReference type="InterPro" id="IPR000390">
    <property type="entry name" value="Small_drug/metabolite_transptr"/>
</dbReference>
<name>A0A7H9CH40_9BACT</name>
<reference evidence="8 9" key="1">
    <citation type="submission" date="2020-02" db="EMBL/GenBank/DDBJ databases">
        <title>Complete genome sequence of the novel Campylobacter species Candidatus Campylobacter infans.</title>
        <authorList>
            <person name="Duim B."/>
            <person name="Zomer A."/>
            <person name="van der Graaf L."/>
            <person name="Wagenaar J."/>
        </authorList>
    </citation>
    <scope>NUCLEOTIDE SEQUENCE [LARGE SCALE GENOMIC DNA]</scope>
    <source>
        <strain evidence="8 9">19S00001</strain>
    </source>
</reference>
<dbReference type="Gene3D" id="1.10.3730.20">
    <property type="match status" value="1"/>
</dbReference>
<comment type="subcellular location">
    <subcellularLocation>
        <location evidence="1 6">Cell membrane</location>
        <topology evidence="1 6">Multi-pass membrane protein</topology>
    </subcellularLocation>
</comment>
<dbReference type="GO" id="GO:0022857">
    <property type="term" value="F:transmembrane transporter activity"/>
    <property type="evidence" value="ECO:0007669"/>
    <property type="project" value="InterPro"/>
</dbReference>
<evidence type="ECO:0000313" key="8">
    <source>
        <dbReference type="EMBL" id="QLI04981.1"/>
    </source>
</evidence>
<evidence type="ECO:0000256" key="4">
    <source>
        <dbReference type="ARBA" id="ARBA00022989"/>
    </source>
</evidence>
<keyword evidence="5 7" id="KW-0472">Membrane</keyword>
<proteinExistence type="inferred from homology"/>
<keyword evidence="9" id="KW-1185">Reference proteome</keyword>
<evidence type="ECO:0000256" key="3">
    <source>
        <dbReference type="ARBA" id="ARBA00022692"/>
    </source>
</evidence>
<keyword evidence="4 7" id="KW-1133">Transmembrane helix</keyword>
<gene>
    <name evidence="8" type="ORF">CINF_0452</name>
</gene>
<evidence type="ECO:0000256" key="7">
    <source>
        <dbReference type="SAM" id="Phobius"/>
    </source>
</evidence>
<dbReference type="Pfam" id="PF00893">
    <property type="entry name" value="Multi_Drug_Res"/>
    <property type="match status" value="1"/>
</dbReference>
<dbReference type="GO" id="GO:0005886">
    <property type="term" value="C:plasma membrane"/>
    <property type="evidence" value="ECO:0007669"/>
    <property type="project" value="UniProtKB-SubCell"/>
</dbReference>
<dbReference type="AlphaFoldDB" id="A0A7H9CH40"/>
<evidence type="ECO:0000256" key="5">
    <source>
        <dbReference type="ARBA" id="ARBA00023136"/>
    </source>
</evidence>
<accession>A0A7H9CH40</accession>
<evidence type="ECO:0000256" key="2">
    <source>
        <dbReference type="ARBA" id="ARBA00022475"/>
    </source>
</evidence>
<keyword evidence="3 6" id="KW-0812">Transmembrane</keyword>
<feature type="transmembrane region" description="Helical" evidence="7">
    <location>
        <begin position="61"/>
        <end position="83"/>
    </location>
</feature>
<keyword evidence="2" id="KW-1003">Cell membrane</keyword>
<dbReference type="SUPFAM" id="SSF103481">
    <property type="entry name" value="Multidrug resistance efflux transporter EmrE"/>
    <property type="match status" value="1"/>
</dbReference>
<protein>
    <submittedName>
        <fullName evidence="8">Multidrug efflux system protein, EmrE family</fullName>
    </submittedName>
</protein>
<evidence type="ECO:0000256" key="6">
    <source>
        <dbReference type="RuleBase" id="RU003942"/>
    </source>
</evidence>